<dbReference type="GO" id="GO:0003677">
    <property type="term" value="F:DNA binding"/>
    <property type="evidence" value="ECO:0007669"/>
    <property type="project" value="UniProtKB-KW"/>
</dbReference>
<dbReference type="PaxDb" id="2903-EOD41376"/>
<evidence type="ECO:0000256" key="5">
    <source>
        <dbReference type="ARBA" id="ARBA00023242"/>
    </source>
</evidence>
<keyword evidence="9" id="KW-1185">Reference proteome</keyword>
<comment type="subcellular location">
    <subcellularLocation>
        <location evidence="1">Nucleus</location>
    </subcellularLocation>
</comment>
<dbReference type="EnsemblProtists" id="EOD41376">
    <property type="protein sequence ID" value="EOD41376"/>
    <property type="gene ID" value="EMIHUDRAFT_199717"/>
</dbReference>
<evidence type="ECO:0000313" key="8">
    <source>
        <dbReference type="EnsemblProtists" id="EOD41376"/>
    </source>
</evidence>
<dbReference type="SUPFAM" id="SSF54171">
    <property type="entry name" value="DNA-binding domain"/>
    <property type="match status" value="4"/>
</dbReference>
<dbReference type="GO" id="GO:0005634">
    <property type="term" value="C:nucleus"/>
    <property type="evidence" value="ECO:0007669"/>
    <property type="project" value="UniProtKB-SubCell"/>
</dbReference>
<feature type="domain" description="AP2/ERF" evidence="7">
    <location>
        <begin position="467"/>
        <end position="525"/>
    </location>
</feature>
<dbReference type="HOGENOM" id="CLU_389064_0_0_1"/>
<dbReference type="PANTHER" id="PTHR31677">
    <property type="entry name" value="AP2 DOMAIN CLASS TRANSCRIPTION FACTOR"/>
    <property type="match status" value="1"/>
</dbReference>
<reference evidence="8" key="2">
    <citation type="submission" date="2024-10" db="UniProtKB">
        <authorList>
            <consortium name="EnsemblProtists"/>
        </authorList>
    </citation>
    <scope>IDENTIFICATION</scope>
</reference>
<evidence type="ECO:0000256" key="3">
    <source>
        <dbReference type="ARBA" id="ARBA00023125"/>
    </source>
</evidence>
<dbReference type="Proteomes" id="UP000013827">
    <property type="component" value="Unassembled WGS sequence"/>
</dbReference>
<accession>A0A0D3L041</accession>
<dbReference type="GeneID" id="17286646"/>
<keyword evidence="3" id="KW-0238">DNA-binding</keyword>
<organism evidence="8 9">
    <name type="scientific">Emiliania huxleyi (strain CCMP1516)</name>
    <dbReference type="NCBI Taxonomy" id="280463"/>
    <lineage>
        <taxon>Eukaryota</taxon>
        <taxon>Haptista</taxon>
        <taxon>Haptophyta</taxon>
        <taxon>Prymnesiophyceae</taxon>
        <taxon>Isochrysidales</taxon>
        <taxon>Noelaerhabdaceae</taxon>
        <taxon>Emiliania</taxon>
    </lineage>
</organism>
<evidence type="ECO:0000259" key="7">
    <source>
        <dbReference type="PROSITE" id="PS51032"/>
    </source>
</evidence>
<dbReference type="Gene3D" id="3.30.730.10">
    <property type="entry name" value="AP2/ERF domain"/>
    <property type="match status" value="4"/>
</dbReference>
<dbReference type="KEGG" id="ehx:EMIHUDRAFT_199717"/>
<dbReference type="PANTHER" id="PTHR31677:SF75">
    <property type="entry name" value="ETHYLENE-RESPONSIVE TRANSCRIPTION FACTOR ERF084"/>
    <property type="match status" value="1"/>
</dbReference>
<reference evidence="9" key="1">
    <citation type="journal article" date="2013" name="Nature">
        <title>Pan genome of the phytoplankton Emiliania underpins its global distribution.</title>
        <authorList>
            <person name="Read B.A."/>
            <person name="Kegel J."/>
            <person name="Klute M.J."/>
            <person name="Kuo A."/>
            <person name="Lefebvre S.C."/>
            <person name="Maumus F."/>
            <person name="Mayer C."/>
            <person name="Miller J."/>
            <person name="Monier A."/>
            <person name="Salamov A."/>
            <person name="Young J."/>
            <person name="Aguilar M."/>
            <person name="Claverie J.M."/>
            <person name="Frickenhaus S."/>
            <person name="Gonzalez K."/>
            <person name="Herman E.K."/>
            <person name="Lin Y.C."/>
            <person name="Napier J."/>
            <person name="Ogata H."/>
            <person name="Sarno A.F."/>
            <person name="Shmutz J."/>
            <person name="Schroeder D."/>
            <person name="de Vargas C."/>
            <person name="Verret F."/>
            <person name="von Dassow P."/>
            <person name="Valentin K."/>
            <person name="Van de Peer Y."/>
            <person name="Wheeler G."/>
            <person name="Dacks J.B."/>
            <person name="Delwiche C.F."/>
            <person name="Dyhrman S.T."/>
            <person name="Glockner G."/>
            <person name="John U."/>
            <person name="Richards T."/>
            <person name="Worden A.Z."/>
            <person name="Zhang X."/>
            <person name="Grigoriev I.V."/>
            <person name="Allen A.E."/>
            <person name="Bidle K."/>
            <person name="Borodovsky M."/>
            <person name="Bowler C."/>
            <person name="Brownlee C."/>
            <person name="Cock J.M."/>
            <person name="Elias M."/>
            <person name="Gladyshev V.N."/>
            <person name="Groth M."/>
            <person name="Guda C."/>
            <person name="Hadaegh A."/>
            <person name="Iglesias-Rodriguez M.D."/>
            <person name="Jenkins J."/>
            <person name="Jones B.M."/>
            <person name="Lawson T."/>
            <person name="Leese F."/>
            <person name="Lindquist E."/>
            <person name="Lobanov A."/>
            <person name="Lomsadze A."/>
            <person name="Malik S.B."/>
            <person name="Marsh M.E."/>
            <person name="Mackinder L."/>
            <person name="Mock T."/>
            <person name="Mueller-Roeber B."/>
            <person name="Pagarete A."/>
            <person name="Parker M."/>
            <person name="Probert I."/>
            <person name="Quesneville H."/>
            <person name="Raines C."/>
            <person name="Rensing S.A."/>
            <person name="Riano-Pachon D.M."/>
            <person name="Richier S."/>
            <person name="Rokitta S."/>
            <person name="Shiraiwa Y."/>
            <person name="Soanes D.M."/>
            <person name="van der Giezen M."/>
            <person name="Wahlund T.M."/>
            <person name="Williams B."/>
            <person name="Wilson W."/>
            <person name="Wolfe G."/>
            <person name="Wurch L.L."/>
        </authorList>
    </citation>
    <scope>NUCLEOTIDE SEQUENCE</scope>
</reference>
<evidence type="ECO:0000313" key="9">
    <source>
        <dbReference type="Proteomes" id="UP000013827"/>
    </source>
</evidence>
<evidence type="ECO:0000256" key="4">
    <source>
        <dbReference type="ARBA" id="ARBA00023163"/>
    </source>
</evidence>
<evidence type="ECO:0000256" key="1">
    <source>
        <dbReference type="ARBA" id="ARBA00004123"/>
    </source>
</evidence>
<feature type="domain" description="AP2/ERF" evidence="7">
    <location>
        <begin position="413"/>
        <end position="469"/>
    </location>
</feature>
<evidence type="ECO:0000256" key="6">
    <source>
        <dbReference type="SAM" id="MobiDB-lite"/>
    </source>
</evidence>
<dbReference type="InterPro" id="IPR016177">
    <property type="entry name" value="DNA-bd_dom_sf"/>
</dbReference>
<feature type="region of interest" description="Disordered" evidence="6">
    <location>
        <begin position="121"/>
        <end position="140"/>
    </location>
</feature>
<proteinExistence type="predicted"/>
<dbReference type="InterPro" id="IPR036955">
    <property type="entry name" value="AP2/ERF_dom_sf"/>
</dbReference>
<evidence type="ECO:0000256" key="2">
    <source>
        <dbReference type="ARBA" id="ARBA00023015"/>
    </source>
</evidence>
<dbReference type="AlphaFoldDB" id="A0A0D3L041"/>
<keyword evidence="5" id="KW-0539">Nucleus</keyword>
<keyword evidence="4" id="KW-0804">Transcription</keyword>
<dbReference type="SMART" id="SM00380">
    <property type="entry name" value="AP2"/>
    <property type="match status" value="2"/>
</dbReference>
<keyword evidence="2" id="KW-0805">Transcription regulation</keyword>
<dbReference type="RefSeq" id="XP_005793805.1">
    <property type="nucleotide sequence ID" value="XM_005793748.1"/>
</dbReference>
<name>A0A0D3L041_EMIH1</name>
<sequence>MMADRTQPAALSWQSLAESGRLARALDRESAAAPHLRKLRLTLEPKAEPHTLRLQMPCDCGSCIVKAQMKAGASCLVLVWNEEKQKCSLRLKELADAAPSEGPPVPAAGVAAAEAGTQAVASTATAEALDSDDEPEPAAATPVITAPPAFVTTPAAQARAPTPPAAGRSAAHVLSALAPADVGGGISSADSADDAALPLLDPDSRAVSNLRAMMSNPEKYAAPPVTLTVADAAQIYWLFTHKYRGIGQPVCSELAKHGKLGFYTALASLSAGKFVHVDARKCRSLLAMLKAGSPRSATSLLALDMARRRAALLSAEYTAPLRYDFDNGRFIAKAASTATEAGGSNVFKNQSGRYQARHRVHNRQVAIGHFDTAVEAAVAYARAVGEYQPPAPPTVATEAEGLRLHLSSSNATGYKGLTRHNSGRFQAQHRVDGGLAFLGLFDTAVEAAVAYARAGLRLHLSSSNSTGYMGVTKSTAQAGRFQARHRVDGRKVRLGDFDTAVEAAVAYARAVGEYQPPAPPTVATEAEGLRLHLSSSNATGYKGVVKQIKGRFEAAHYVGGRRVHVGIFDTAVEAAVAFARAINLQAYAAAFDAEGYDDISFLRGLDAAERADVAKETGMKPGHAGRFVKFGFAPP</sequence>
<dbReference type="PROSITE" id="PS51032">
    <property type="entry name" value="AP2_ERF"/>
    <property type="match status" value="2"/>
</dbReference>
<dbReference type="GO" id="GO:0003700">
    <property type="term" value="F:DNA-binding transcription factor activity"/>
    <property type="evidence" value="ECO:0007669"/>
    <property type="project" value="InterPro"/>
</dbReference>
<dbReference type="InterPro" id="IPR001471">
    <property type="entry name" value="AP2/ERF_dom"/>
</dbReference>
<protein>
    <recommendedName>
        <fullName evidence="7">AP2/ERF domain-containing protein</fullName>
    </recommendedName>
</protein>